<evidence type="ECO:0000259" key="3">
    <source>
        <dbReference type="Pfam" id="PF04536"/>
    </source>
</evidence>
<sequence length="248" mass="28015">MLSLFLIFSFLSPVFADESKQRVYDYADLLTDDEIDRLENLANQHGKKHEIDFIIVTTKDADNKDIFSFVEDFYDEMAFGFDKPNGNAAILALDMSKRDVYIAGFYKGEKYLDNKRVDLIREKMTPDLSSGNYEEAFTTFIETGSRYMQYIPGVNPESFLLQTWFHMIVALGLAALIVGTMAYNSGGKVTVNERTYTGDFKVLQRKDIYLTQNVTKRRKPKNNNSNRGGGGGGVTRGGHSHSGSRGKF</sequence>
<organism evidence="4 5">
    <name type="scientific">Oceanobacillus caeni</name>
    <dbReference type="NCBI Taxonomy" id="405946"/>
    <lineage>
        <taxon>Bacteria</taxon>
        <taxon>Bacillati</taxon>
        <taxon>Bacillota</taxon>
        <taxon>Bacilli</taxon>
        <taxon>Bacillales</taxon>
        <taxon>Bacillaceae</taxon>
        <taxon>Oceanobacillus</taxon>
    </lineage>
</organism>
<feature type="compositionally biased region" description="Basic residues" evidence="1">
    <location>
        <begin position="238"/>
        <end position="248"/>
    </location>
</feature>
<reference evidence="4 5" key="1">
    <citation type="submission" date="2015-07" db="EMBL/GenBank/DDBJ databases">
        <title>High-quality draft genome sequence of Oceanobacillus caeni HM6, a bacillus isolated from a human feces.</title>
        <authorList>
            <person name="Kumar J."/>
            <person name="Verma M.K."/>
            <person name="Pandey R."/>
            <person name="Bhambi M."/>
            <person name="Chauhan N."/>
        </authorList>
    </citation>
    <scope>NUCLEOTIDE SEQUENCE [LARGE SCALE GENOMIC DNA]</scope>
    <source>
        <strain evidence="4 5">HM6</strain>
    </source>
</reference>
<dbReference type="InterPro" id="IPR007621">
    <property type="entry name" value="TPM_dom"/>
</dbReference>
<feature type="transmembrane region" description="Helical" evidence="2">
    <location>
        <begin position="164"/>
        <end position="184"/>
    </location>
</feature>
<proteinExistence type="predicted"/>
<dbReference type="Proteomes" id="UP000037854">
    <property type="component" value="Unassembled WGS sequence"/>
</dbReference>
<protein>
    <recommendedName>
        <fullName evidence="3">TPM domain-containing protein</fullName>
    </recommendedName>
</protein>
<name>A0ABR5MI12_9BACI</name>
<keyword evidence="2" id="KW-1133">Transmembrane helix</keyword>
<feature type="domain" description="TPM" evidence="3">
    <location>
        <begin position="23"/>
        <end position="142"/>
    </location>
</feature>
<evidence type="ECO:0000313" key="5">
    <source>
        <dbReference type="Proteomes" id="UP000037854"/>
    </source>
</evidence>
<keyword evidence="2" id="KW-0812">Transmembrane</keyword>
<dbReference type="Pfam" id="PF04536">
    <property type="entry name" value="TPM_phosphatase"/>
    <property type="match status" value="1"/>
</dbReference>
<keyword evidence="2" id="KW-0472">Membrane</keyword>
<feature type="compositionally biased region" description="Gly residues" evidence="1">
    <location>
        <begin position="227"/>
        <end position="236"/>
    </location>
</feature>
<gene>
    <name evidence="4" type="ORF">AFL42_12425</name>
</gene>
<accession>A0ABR5MI12</accession>
<keyword evidence="5" id="KW-1185">Reference proteome</keyword>
<dbReference type="Gene3D" id="3.10.310.50">
    <property type="match status" value="1"/>
</dbReference>
<evidence type="ECO:0000256" key="2">
    <source>
        <dbReference type="SAM" id="Phobius"/>
    </source>
</evidence>
<evidence type="ECO:0000313" key="4">
    <source>
        <dbReference type="EMBL" id="KPH73488.1"/>
    </source>
</evidence>
<evidence type="ECO:0000256" key="1">
    <source>
        <dbReference type="SAM" id="MobiDB-lite"/>
    </source>
</evidence>
<comment type="caution">
    <text evidence="4">The sequence shown here is derived from an EMBL/GenBank/DDBJ whole genome shotgun (WGS) entry which is preliminary data.</text>
</comment>
<feature type="region of interest" description="Disordered" evidence="1">
    <location>
        <begin position="213"/>
        <end position="248"/>
    </location>
</feature>
<dbReference type="EMBL" id="LGTK01000046">
    <property type="protein sequence ID" value="KPH73488.1"/>
    <property type="molecule type" value="Genomic_DNA"/>
</dbReference>